<feature type="compositionally biased region" description="Acidic residues" evidence="2">
    <location>
        <begin position="426"/>
        <end position="438"/>
    </location>
</feature>
<dbReference type="InterPro" id="IPR010613">
    <property type="entry name" value="PES"/>
</dbReference>
<dbReference type="GO" id="GO:0003723">
    <property type="term" value="F:RNA binding"/>
    <property type="evidence" value="ECO:0007669"/>
    <property type="project" value="TreeGrafter"/>
</dbReference>
<dbReference type="CDD" id="cd17709">
    <property type="entry name" value="BRCT_pescadillo_like"/>
    <property type="match status" value="1"/>
</dbReference>
<dbReference type="Pfam" id="PF16589">
    <property type="entry name" value="BRCT_2"/>
    <property type="match status" value="1"/>
</dbReference>
<dbReference type="PANTHER" id="PTHR12221">
    <property type="entry name" value="PESCADILLO - RELATED"/>
    <property type="match status" value="1"/>
</dbReference>
<feature type="compositionally biased region" description="Acidic residues" evidence="2">
    <location>
        <begin position="463"/>
        <end position="506"/>
    </location>
</feature>
<keyword evidence="1" id="KW-0690">Ribosome biogenesis</keyword>
<evidence type="ECO:0000313" key="3">
    <source>
        <dbReference type="EMBL" id="CAD7223413.1"/>
    </source>
</evidence>
<dbReference type="SMART" id="SM00292">
    <property type="entry name" value="BRCT"/>
    <property type="match status" value="1"/>
</dbReference>
<name>A0A7R8ZL52_9CRUS</name>
<feature type="compositionally biased region" description="Basic and acidic residues" evidence="2">
    <location>
        <begin position="567"/>
        <end position="576"/>
    </location>
</feature>
<dbReference type="AlphaFoldDB" id="A0A7R8ZL52"/>
<feature type="region of interest" description="Disordered" evidence="2">
    <location>
        <begin position="426"/>
        <end position="542"/>
    </location>
</feature>
<keyword evidence="1" id="KW-0539">Nucleus</keyword>
<organism evidence="3">
    <name type="scientific">Cyprideis torosa</name>
    <dbReference type="NCBI Taxonomy" id="163714"/>
    <lineage>
        <taxon>Eukaryota</taxon>
        <taxon>Metazoa</taxon>
        <taxon>Ecdysozoa</taxon>
        <taxon>Arthropoda</taxon>
        <taxon>Crustacea</taxon>
        <taxon>Oligostraca</taxon>
        <taxon>Ostracoda</taxon>
        <taxon>Podocopa</taxon>
        <taxon>Podocopida</taxon>
        <taxon>Cytherocopina</taxon>
        <taxon>Cytheroidea</taxon>
        <taxon>Cytherideidae</taxon>
        <taxon>Cyprideis</taxon>
    </lineage>
</organism>
<dbReference type="FunFam" id="3.40.50.10190:FF:000002">
    <property type="entry name" value="Pescadillo homolog"/>
    <property type="match status" value="1"/>
</dbReference>
<dbReference type="GO" id="GO:0005654">
    <property type="term" value="C:nucleoplasm"/>
    <property type="evidence" value="ECO:0007669"/>
    <property type="project" value="UniProtKB-SubCell"/>
</dbReference>
<comment type="similarity">
    <text evidence="1">Belongs to the pescadillo family.</text>
</comment>
<dbReference type="GO" id="GO:0000463">
    <property type="term" value="P:maturation of LSU-rRNA from tricistronic rRNA transcript (SSU-rRNA, 5.8S rRNA, LSU-rRNA)"/>
    <property type="evidence" value="ECO:0007669"/>
    <property type="project" value="UniProtKB-UniRule"/>
</dbReference>
<dbReference type="Pfam" id="PF06732">
    <property type="entry name" value="Pescadillo_N"/>
    <property type="match status" value="1"/>
</dbReference>
<accession>A0A7R8ZL52</accession>
<dbReference type="GO" id="GO:0070545">
    <property type="term" value="C:PeBoW complex"/>
    <property type="evidence" value="ECO:0007669"/>
    <property type="project" value="TreeGrafter"/>
</dbReference>
<dbReference type="EMBL" id="OB660196">
    <property type="protein sequence ID" value="CAD7223413.1"/>
    <property type="molecule type" value="Genomic_DNA"/>
</dbReference>
<evidence type="ECO:0000256" key="2">
    <source>
        <dbReference type="SAM" id="MobiDB-lite"/>
    </source>
</evidence>
<dbReference type="PANTHER" id="PTHR12221:SF6">
    <property type="entry name" value="PESCADILLO HOMOLOG"/>
    <property type="match status" value="1"/>
</dbReference>
<dbReference type="InterPro" id="IPR036420">
    <property type="entry name" value="BRCT_dom_sf"/>
</dbReference>
<gene>
    <name evidence="3" type="ORF">CTOB1V02_LOCUS1398</name>
</gene>
<dbReference type="HAMAP" id="MF_03028">
    <property type="entry name" value="Pescadillo"/>
    <property type="match status" value="1"/>
</dbReference>
<dbReference type="Gene3D" id="3.40.50.10190">
    <property type="entry name" value="BRCT domain"/>
    <property type="match status" value="1"/>
</dbReference>
<dbReference type="GO" id="GO:0000466">
    <property type="term" value="P:maturation of 5.8S rRNA from tricistronic rRNA transcript (SSU-rRNA, 5.8S rRNA, LSU-rRNA)"/>
    <property type="evidence" value="ECO:0007669"/>
    <property type="project" value="UniProtKB-UniRule"/>
</dbReference>
<dbReference type="SUPFAM" id="SSF52113">
    <property type="entry name" value="BRCT domain"/>
    <property type="match status" value="1"/>
</dbReference>
<protein>
    <recommendedName>
        <fullName evidence="1">Pescadillo homolog</fullName>
    </recommendedName>
</protein>
<evidence type="ECO:0000256" key="1">
    <source>
        <dbReference type="HAMAP-Rule" id="MF_03028"/>
    </source>
</evidence>
<dbReference type="GO" id="GO:0043021">
    <property type="term" value="F:ribonucleoprotein complex binding"/>
    <property type="evidence" value="ECO:0007669"/>
    <property type="project" value="UniProtKB-UniRule"/>
</dbReference>
<dbReference type="InterPro" id="IPR001357">
    <property type="entry name" value="BRCT_dom"/>
</dbReference>
<keyword evidence="1" id="KW-0698">rRNA processing</keyword>
<dbReference type="GO" id="GO:0030687">
    <property type="term" value="C:preribosome, large subunit precursor"/>
    <property type="evidence" value="ECO:0007669"/>
    <property type="project" value="UniProtKB-UniRule"/>
</dbReference>
<dbReference type="PROSITE" id="PS50172">
    <property type="entry name" value="BRCT"/>
    <property type="match status" value="1"/>
</dbReference>
<feature type="compositionally biased region" description="Basic and acidic residues" evidence="2">
    <location>
        <begin position="525"/>
        <end position="542"/>
    </location>
</feature>
<proteinExistence type="inferred from homology"/>
<comment type="subcellular location">
    <subcellularLocation>
        <location evidence="1">Nucleus</location>
        <location evidence="1">Nucleolus</location>
    </subcellularLocation>
    <subcellularLocation>
        <location evidence="1">Nucleus</location>
        <location evidence="1">Nucleoplasm</location>
    </subcellularLocation>
</comment>
<sequence length="603" mass="70504">MGKIKPKGKSGEATRYYSRSQALKRLQLSLSQFRDVCILKGIYPREPKHRKKAQKGSSAPKTLYLRKDIQFLMHEPIIWKLRALKIFYRKLTKAREKKDTQAFKRLLENKPRYKIDHIIKERYPTFVDALRDLDDPLSICFLYATFPTLRSFHQDFKACQLARRLTLEFMHYVIEARALRKVFIAIKGFYFQAEIMGQMITWIVPHQFSYTHPYGMNIDFKVMNTFAEFYTTLLGFVNFRLYHVLGLHYPPVLKTHVTMSAEEEESEMVIASLCHRLSRSQQDPAEAEMQGDAFPTLEGEDAESTAAKMAEFEKFKKLFEGLKVFLNREVPREPFAFVLRCFGADVSWDSTGHPGATFGQDDLSITHEIVDRPLKASKKKVMNRFYVQPQWIFDCVNQRKLLPPEDYFPGAVLPPHLSPFVEADTLEEENDDKEDEGESLSLVRQEEEMDRTTNEEEKKGKEEDNEEEEQSEEEEEEESEVEGEEESEEGKEDSGEEEESGEEVEEMKEKEKKVSSAPPMKVSRGKAEQKPDPEDVKVKEEKEHLRMRELMIRKKHRYLYKKIRQRERREEKERRALITKRKAIKKADKAATPAKEGGGAIRR</sequence>
<dbReference type="OrthoDB" id="10264910at2759"/>
<comment type="function">
    <text evidence="1">Required for maturation of ribosomal RNAs and formation of the large ribosomal subunit.</text>
</comment>
<reference evidence="3" key="1">
    <citation type="submission" date="2020-11" db="EMBL/GenBank/DDBJ databases">
        <authorList>
            <person name="Tran Van P."/>
        </authorList>
    </citation>
    <scope>NUCLEOTIDE SEQUENCE</scope>
</reference>
<feature type="region of interest" description="Disordered" evidence="2">
    <location>
        <begin position="565"/>
        <end position="603"/>
    </location>
</feature>
<feature type="compositionally biased region" description="Basic and acidic residues" evidence="2">
    <location>
        <begin position="444"/>
        <end position="462"/>
    </location>
</feature>